<sequence>MTENLPSPSEGQFLFYDTEDGKTRVQVLLDGKTCWMPQSHIAGLFETTPQNITQHIKNIYSEGELDESATCKSYLQVQSEGNREVKRNLLIYNLEVIIAVGYRVRSSRGTQFRRWATSTLNEFLVKGFVLDDQRLKASETTFGKDYFDELLERIRDIRASERRFYQKITDIYATASDYNKDAAVSREFFATVQNKLEWAITGMTAAELIQDRADASQPNMGLQTWKNSPAGKIRKTDVTVAKNYLAQEELSDLNRIVTMYLDYAEDQAKRQQPMTMAQWAAKLDAFLTFNDRAVLKNAGKVEKKVADALAVEQYAQFKAEQRRIESTEPTSDFDKFVDDIGKLNPPNESGDGNA</sequence>
<dbReference type="PATRIC" id="fig|993516.3.peg.3593"/>
<dbReference type="PIRSF" id="PIRSF015268">
    <property type="entry name" value="Virulence_RhuM"/>
    <property type="match status" value="1"/>
</dbReference>
<dbReference type="AlphaFoldDB" id="L7CFQ0"/>
<dbReference type="EMBL" id="AMWG01000094">
    <property type="protein sequence ID" value="ELP32685.1"/>
    <property type="molecule type" value="Genomic_DNA"/>
</dbReference>
<dbReference type="RefSeq" id="WP_007338300.1">
    <property type="nucleotide sequence ID" value="NZ_AMWG01000094.1"/>
</dbReference>
<dbReference type="Proteomes" id="UP000010959">
    <property type="component" value="Unassembled WGS sequence"/>
</dbReference>
<dbReference type="PANTHER" id="PTHR35810:SF1">
    <property type="entry name" value="CYTOPLASMIC PROTEIN"/>
    <property type="match status" value="1"/>
</dbReference>
<organism evidence="2 3">
    <name type="scientific">Rhodopirellula baltica SWK14</name>
    <dbReference type="NCBI Taxonomy" id="993516"/>
    <lineage>
        <taxon>Bacteria</taxon>
        <taxon>Pseudomonadati</taxon>
        <taxon>Planctomycetota</taxon>
        <taxon>Planctomycetia</taxon>
        <taxon>Pirellulales</taxon>
        <taxon>Pirellulaceae</taxon>
        <taxon>Rhodopirellula</taxon>
    </lineage>
</organism>
<proteinExistence type="predicted"/>
<dbReference type="Pfam" id="PF13310">
    <property type="entry name" value="Virulence_RhuM"/>
    <property type="match status" value="1"/>
</dbReference>
<reference evidence="2 3" key="1">
    <citation type="journal article" date="2013" name="Mar. Genomics">
        <title>Expression of sulfatases in Rhodopirellula baltica and the diversity of sulfatases in the genus Rhodopirellula.</title>
        <authorList>
            <person name="Wegner C.E."/>
            <person name="Richter-Heitmann T."/>
            <person name="Klindworth A."/>
            <person name="Klockow C."/>
            <person name="Richter M."/>
            <person name="Achstetter T."/>
            <person name="Glockner F.O."/>
            <person name="Harder J."/>
        </authorList>
    </citation>
    <scope>NUCLEOTIDE SEQUENCE [LARGE SCALE GENOMIC DNA]</scope>
    <source>
        <strain evidence="2 3">SWK14</strain>
    </source>
</reference>
<name>L7CFQ0_RHOBT</name>
<evidence type="ECO:0000313" key="3">
    <source>
        <dbReference type="Proteomes" id="UP000010959"/>
    </source>
</evidence>
<evidence type="ECO:0000313" key="2">
    <source>
        <dbReference type="EMBL" id="ELP32685.1"/>
    </source>
</evidence>
<gene>
    <name evidence="2" type="ORF">RBSWK_03373</name>
</gene>
<feature type="compositionally biased region" description="Basic and acidic residues" evidence="1">
    <location>
        <begin position="320"/>
        <end position="341"/>
    </location>
</feature>
<protein>
    <submittedName>
        <fullName evidence="2">Virulence protein-like protein</fullName>
    </submittedName>
</protein>
<dbReference type="PANTHER" id="PTHR35810">
    <property type="entry name" value="CYTOPLASMIC PROTEIN-RELATED"/>
    <property type="match status" value="1"/>
</dbReference>
<comment type="caution">
    <text evidence="2">The sequence shown here is derived from an EMBL/GenBank/DDBJ whole genome shotgun (WGS) entry which is preliminary data.</text>
</comment>
<evidence type="ECO:0000256" key="1">
    <source>
        <dbReference type="SAM" id="MobiDB-lite"/>
    </source>
</evidence>
<dbReference type="InterPro" id="IPR011204">
    <property type="entry name" value="Virulence_RhuM-like"/>
</dbReference>
<feature type="region of interest" description="Disordered" evidence="1">
    <location>
        <begin position="320"/>
        <end position="354"/>
    </location>
</feature>
<accession>L7CFQ0</accession>